<accession>A0A2I0AX92</accession>
<dbReference type="GO" id="GO:0005524">
    <property type="term" value="F:ATP binding"/>
    <property type="evidence" value="ECO:0007669"/>
    <property type="project" value="UniProtKB-KW"/>
</dbReference>
<dbReference type="Gene3D" id="3.30.200.20">
    <property type="entry name" value="Phosphorylase Kinase, domain 1"/>
    <property type="match status" value="1"/>
</dbReference>
<evidence type="ECO:0000256" key="7">
    <source>
        <dbReference type="ARBA" id="ARBA00047899"/>
    </source>
</evidence>
<keyword evidence="4" id="KW-0547">Nucleotide-binding</keyword>
<dbReference type="SUPFAM" id="SSF56112">
    <property type="entry name" value="Protein kinase-like (PK-like)"/>
    <property type="match status" value="1"/>
</dbReference>
<dbReference type="PROSITE" id="PS50011">
    <property type="entry name" value="PROTEIN_KINASE_DOM"/>
    <property type="match status" value="1"/>
</dbReference>
<keyword evidence="12" id="KW-0675">Receptor</keyword>
<feature type="signal peptide" evidence="10">
    <location>
        <begin position="1"/>
        <end position="23"/>
    </location>
</feature>
<evidence type="ECO:0000256" key="5">
    <source>
        <dbReference type="ARBA" id="ARBA00022777"/>
    </source>
</evidence>
<dbReference type="FunFam" id="1.10.510.10:FF:001023">
    <property type="entry name" value="Os07g0541700 protein"/>
    <property type="match status" value="1"/>
</dbReference>
<dbReference type="GO" id="GO:0004674">
    <property type="term" value="F:protein serine/threonine kinase activity"/>
    <property type="evidence" value="ECO:0007669"/>
    <property type="project" value="UniProtKB-KW"/>
</dbReference>
<dbReference type="Pfam" id="PF00069">
    <property type="entry name" value="Pkinase"/>
    <property type="match status" value="1"/>
</dbReference>
<evidence type="ECO:0000313" key="13">
    <source>
        <dbReference type="Proteomes" id="UP000236161"/>
    </source>
</evidence>
<comment type="catalytic activity">
    <reaction evidence="7">
        <text>L-threonyl-[protein] + ATP = O-phospho-L-threonyl-[protein] + ADP + H(+)</text>
        <dbReference type="Rhea" id="RHEA:46608"/>
        <dbReference type="Rhea" id="RHEA-COMP:11060"/>
        <dbReference type="Rhea" id="RHEA-COMP:11605"/>
        <dbReference type="ChEBI" id="CHEBI:15378"/>
        <dbReference type="ChEBI" id="CHEBI:30013"/>
        <dbReference type="ChEBI" id="CHEBI:30616"/>
        <dbReference type="ChEBI" id="CHEBI:61977"/>
        <dbReference type="ChEBI" id="CHEBI:456216"/>
        <dbReference type="EC" id="2.7.11.1"/>
    </reaction>
</comment>
<keyword evidence="5 12" id="KW-0418">Kinase</keyword>
<evidence type="ECO:0000259" key="11">
    <source>
        <dbReference type="PROSITE" id="PS50011"/>
    </source>
</evidence>
<dbReference type="SMART" id="SM00220">
    <property type="entry name" value="S_TKc"/>
    <property type="match status" value="1"/>
</dbReference>
<keyword evidence="2" id="KW-0723">Serine/threonine-protein kinase</keyword>
<evidence type="ECO:0000256" key="4">
    <source>
        <dbReference type="ARBA" id="ARBA00022741"/>
    </source>
</evidence>
<dbReference type="OrthoDB" id="4062651at2759"/>
<evidence type="ECO:0000256" key="1">
    <source>
        <dbReference type="ARBA" id="ARBA00012513"/>
    </source>
</evidence>
<dbReference type="EMBL" id="KZ451942">
    <property type="protein sequence ID" value="PKA60161.1"/>
    <property type="molecule type" value="Genomic_DNA"/>
</dbReference>
<keyword evidence="6" id="KW-0067">ATP-binding</keyword>
<dbReference type="InterPro" id="IPR059143">
    <property type="entry name" value="NFP_LysM2"/>
</dbReference>
<dbReference type="EC" id="2.7.11.1" evidence="1"/>
<comment type="catalytic activity">
    <reaction evidence="8">
        <text>L-seryl-[protein] + ATP = O-phospho-L-seryl-[protein] + ADP + H(+)</text>
        <dbReference type="Rhea" id="RHEA:17989"/>
        <dbReference type="Rhea" id="RHEA-COMP:9863"/>
        <dbReference type="Rhea" id="RHEA-COMP:11604"/>
        <dbReference type="ChEBI" id="CHEBI:15378"/>
        <dbReference type="ChEBI" id="CHEBI:29999"/>
        <dbReference type="ChEBI" id="CHEBI:30616"/>
        <dbReference type="ChEBI" id="CHEBI:83421"/>
        <dbReference type="ChEBI" id="CHEBI:456216"/>
        <dbReference type="EC" id="2.7.11.1"/>
    </reaction>
</comment>
<keyword evidence="10" id="KW-0732">Signal</keyword>
<keyword evidence="13" id="KW-1185">Reference proteome</keyword>
<dbReference type="InterPro" id="IPR008271">
    <property type="entry name" value="Ser/Thr_kinase_AS"/>
</dbReference>
<dbReference type="Proteomes" id="UP000236161">
    <property type="component" value="Unassembled WGS sequence"/>
</dbReference>
<dbReference type="Pfam" id="PF23446">
    <property type="entry name" value="LysM1_NFP_LYK"/>
    <property type="match status" value="1"/>
</dbReference>
<evidence type="ECO:0000256" key="6">
    <source>
        <dbReference type="ARBA" id="ARBA00022840"/>
    </source>
</evidence>
<evidence type="ECO:0000256" key="8">
    <source>
        <dbReference type="ARBA" id="ARBA00048679"/>
    </source>
</evidence>
<keyword evidence="9" id="KW-0472">Membrane</keyword>
<feature type="chain" id="PRO_5014119356" description="non-specific serine/threonine protein kinase" evidence="10">
    <location>
        <begin position="24"/>
        <end position="614"/>
    </location>
</feature>
<keyword evidence="9" id="KW-1133">Transmembrane helix</keyword>
<evidence type="ECO:0000256" key="2">
    <source>
        <dbReference type="ARBA" id="ARBA00022527"/>
    </source>
</evidence>
<dbReference type="Pfam" id="PF23457">
    <property type="entry name" value="LysM2_NFP"/>
    <property type="match status" value="1"/>
</dbReference>
<dbReference type="InterPro" id="IPR000719">
    <property type="entry name" value="Prot_kinase_dom"/>
</dbReference>
<dbReference type="InterPro" id="IPR056561">
    <property type="entry name" value="NFP_LYK_LysM1"/>
</dbReference>
<organism evidence="12 13">
    <name type="scientific">Apostasia shenzhenica</name>
    <dbReference type="NCBI Taxonomy" id="1088818"/>
    <lineage>
        <taxon>Eukaryota</taxon>
        <taxon>Viridiplantae</taxon>
        <taxon>Streptophyta</taxon>
        <taxon>Embryophyta</taxon>
        <taxon>Tracheophyta</taxon>
        <taxon>Spermatophyta</taxon>
        <taxon>Magnoliopsida</taxon>
        <taxon>Liliopsida</taxon>
        <taxon>Asparagales</taxon>
        <taxon>Orchidaceae</taxon>
        <taxon>Apostasioideae</taxon>
        <taxon>Apostasia</taxon>
    </lineage>
</organism>
<keyword evidence="9" id="KW-0812">Transmembrane</keyword>
<feature type="domain" description="Protein kinase" evidence="11">
    <location>
        <begin position="321"/>
        <end position="589"/>
    </location>
</feature>
<evidence type="ECO:0000256" key="3">
    <source>
        <dbReference type="ARBA" id="ARBA00022679"/>
    </source>
</evidence>
<feature type="transmembrane region" description="Helical" evidence="9">
    <location>
        <begin position="250"/>
        <end position="271"/>
    </location>
</feature>
<evidence type="ECO:0000313" key="12">
    <source>
        <dbReference type="EMBL" id="PKA60161.1"/>
    </source>
</evidence>
<reference evidence="12 13" key="1">
    <citation type="journal article" date="2017" name="Nature">
        <title>The Apostasia genome and the evolution of orchids.</title>
        <authorList>
            <person name="Zhang G.Q."/>
            <person name="Liu K.W."/>
            <person name="Li Z."/>
            <person name="Lohaus R."/>
            <person name="Hsiao Y.Y."/>
            <person name="Niu S.C."/>
            <person name="Wang J.Y."/>
            <person name="Lin Y.C."/>
            <person name="Xu Q."/>
            <person name="Chen L.J."/>
            <person name="Yoshida K."/>
            <person name="Fujiwara S."/>
            <person name="Wang Z.W."/>
            <person name="Zhang Y.Q."/>
            <person name="Mitsuda N."/>
            <person name="Wang M."/>
            <person name="Liu G.H."/>
            <person name="Pecoraro L."/>
            <person name="Huang H.X."/>
            <person name="Xiao X.J."/>
            <person name="Lin M."/>
            <person name="Wu X.Y."/>
            <person name="Wu W.L."/>
            <person name="Chen Y.Y."/>
            <person name="Chang S.B."/>
            <person name="Sakamoto S."/>
            <person name="Ohme-Takagi M."/>
            <person name="Yagi M."/>
            <person name="Zeng S.J."/>
            <person name="Shen C.Y."/>
            <person name="Yeh C.M."/>
            <person name="Luo Y.B."/>
            <person name="Tsai W.C."/>
            <person name="Van de Peer Y."/>
            <person name="Liu Z.J."/>
        </authorList>
    </citation>
    <scope>NUCLEOTIDE SEQUENCE [LARGE SCALE GENOMIC DNA]</scope>
    <source>
        <strain evidence="13">cv. Shenzhen</strain>
        <tissue evidence="12">Stem</tissue>
    </source>
</reference>
<dbReference type="PANTHER" id="PTHR45927">
    <property type="entry name" value="LYSM-DOMAIN RECEPTOR-LIKE KINASE-RELATED"/>
    <property type="match status" value="1"/>
</dbReference>
<evidence type="ECO:0000256" key="10">
    <source>
        <dbReference type="SAM" id="SignalP"/>
    </source>
</evidence>
<dbReference type="InterPro" id="IPR011009">
    <property type="entry name" value="Kinase-like_dom_sf"/>
</dbReference>
<proteinExistence type="predicted"/>
<dbReference type="PROSITE" id="PS00108">
    <property type="entry name" value="PROTEIN_KINASE_ST"/>
    <property type="match status" value="1"/>
</dbReference>
<dbReference type="Gene3D" id="1.10.510.10">
    <property type="entry name" value="Transferase(Phosphotransferase) domain 1"/>
    <property type="match status" value="1"/>
</dbReference>
<dbReference type="PANTHER" id="PTHR45927:SF15">
    <property type="entry name" value="SERINE_THREONINE RECEPTOR-LIKE KINASE NFP"/>
    <property type="match status" value="1"/>
</dbReference>
<dbReference type="STRING" id="1088818.A0A2I0AX92"/>
<protein>
    <recommendedName>
        <fullName evidence="1">non-specific serine/threonine protein kinase</fullName>
        <ecNumber evidence="1">2.7.11.1</ecNumber>
    </recommendedName>
</protein>
<evidence type="ECO:0000256" key="9">
    <source>
        <dbReference type="SAM" id="Phobius"/>
    </source>
</evidence>
<dbReference type="InterPro" id="IPR052611">
    <property type="entry name" value="Plant_RLK_LysM"/>
</dbReference>
<gene>
    <name evidence="12" type="primary">LYK4</name>
    <name evidence="12" type="ORF">AXF42_Ash009845</name>
</gene>
<name>A0A2I0AX92_9ASPA</name>
<sequence length="614" mass="66753">MRREAHGLLFALCSLAVVLPARGQNSHGYRCYDYRRFYPCQAYAYYLVGADPSLLDLASIGDLFGISRLMIARSSNLSVSSVLRVGESLLIPLPCSCHGNRSYAPVAYQILAGDTFHTVSAFKFGNLTAYPDVEDVNPTHLVVGDVVTFPLFCQCPKRPSLLPAILTYVLQPSDSYESVAARFGSDLQSLISLNGREGSVPYYSTILVPVSQIPPPSMKTNLLESQQMPPLPPPAMAAEGAALRGNAWKAAVVGLAIAVALMGILWILLLVQISRRWRLCWWVIRAPEEEWGGGGEQKLMADLSECLDKYKVYQIEELRGATAGFDDGHLIGGSVYRGEIDGEVYAIKKMKWNASDELKILQKVNHTNLVKLEGFCIEPDAGSCYLVYEYVENGSLHTWLHGPTLARRLDWRIRLRIAGDLAHGLQYIHEHTWPRVVHRDVKSSNVLLDGRLRAKVANFGLARSGRNAATAHVAGTPGYAAPEYIAGGVVSTRMDVFSYGVVLLELVSGREAAAAGEGGRTLWEEAEEGVLAGGKVRVGRMAAWMDPALAEQPVVPMDGVAAVVGIAGACLQRNPARRPTMMEVAYALARAEEVSNFSIEETSVPVAAAAAVAR</sequence>
<keyword evidence="3" id="KW-0808">Transferase</keyword>
<dbReference type="AlphaFoldDB" id="A0A2I0AX92"/>